<keyword evidence="18" id="KW-1185">Reference proteome</keyword>
<comment type="cofactor">
    <cofactor evidence="15">
        <name>FMN</name>
        <dbReference type="ChEBI" id="CHEBI:58210"/>
    </cofactor>
    <text evidence="15">Binds 1 FMN per subunit.</text>
</comment>
<dbReference type="GO" id="GO:0005737">
    <property type="term" value="C:cytoplasm"/>
    <property type="evidence" value="ECO:0007669"/>
    <property type="project" value="InterPro"/>
</dbReference>
<evidence type="ECO:0000256" key="9">
    <source>
        <dbReference type="ARBA" id="ARBA00022643"/>
    </source>
</evidence>
<dbReference type="CDD" id="cd04738">
    <property type="entry name" value="DHOD_2_like"/>
    <property type="match status" value="1"/>
</dbReference>
<feature type="binding site" evidence="15">
    <location>
        <begin position="326"/>
        <end position="327"/>
    </location>
    <ligand>
        <name>FMN</name>
        <dbReference type="ChEBI" id="CHEBI:58210"/>
    </ligand>
</feature>
<feature type="binding site" evidence="15">
    <location>
        <position position="226"/>
    </location>
    <ligand>
        <name>FMN</name>
        <dbReference type="ChEBI" id="CHEBI:58210"/>
    </ligand>
</feature>
<evidence type="ECO:0000313" key="17">
    <source>
        <dbReference type="EMBL" id="TBL81342.1"/>
    </source>
</evidence>
<evidence type="ECO:0000256" key="7">
    <source>
        <dbReference type="ARBA" id="ARBA00011669"/>
    </source>
</evidence>
<dbReference type="PROSITE" id="PS00912">
    <property type="entry name" value="DHODEHASE_2"/>
    <property type="match status" value="1"/>
</dbReference>
<feature type="binding site" evidence="15">
    <location>
        <position position="73"/>
    </location>
    <ligand>
        <name>substrate</name>
    </ligand>
</feature>
<feature type="binding site" evidence="15">
    <location>
        <position position="185"/>
    </location>
    <ligand>
        <name>substrate</name>
    </ligand>
</feature>
<evidence type="ECO:0000256" key="8">
    <source>
        <dbReference type="ARBA" id="ARBA00022630"/>
    </source>
</evidence>
<evidence type="ECO:0000259" key="16">
    <source>
        <dbReference type="Pfam" id="PF01180"/>
    </source>
</evidence>
<comment type="subunit">
    <text evidence="15">Monomer.</text>
</comment>
<dbReference type="InterPro" id="IPR005719">
    <property type="entry name" value="Dihydroorotate_DH_2"/>
</dbReference>
<dbReference type="InterPro" id="IPR050074">
    <property type="entry name" value="DHO_dehydrogenase"/>
</dbReference>
<name>A0A4V2J4V4_9BACL</name>
<dbReference type="AlphaFoldDB" id="A0A4V2J4V4"/>
<sequence length="367" mass="39802">MLYKHIVKPVLFRMDPEKAHHLTINGLGLMANFPGGKGLLQGLYGVPQYKELSSELWGITFPNPIGLAAGLDKNAKAVPGFSSVGFGFMEVGTVTPKPQAGNEQPRLFRLPTDTALINRMGFNNVGVAEMAGNLQKAGKHLIPLAINIGKNKTTPNEQAEDDYRACIAALYTYGDFFVVNISSPNTPDLRNLQHGDDLSRLLAAVKEEMAAQHKQSGGPAKPVLVKIAPDVEDEQLSYMIDTIQRSGISGIIASNTTIGREGLTHRHRGETGGLSGKPLTERSTRLIHRIYERTGGTLPIIGSGGIFSAEDAYDKIRAGASLVEVYTALIYEGPELLRSINERLRELLRRDGFTHISQAVGSAHRGK</sequence>
<comment type="caution">
    <text evidence="17">The sequence shown here is derived from an EMBL/GenBank/DDBJ whole genome shotgun (WGS) entry which is preliminary data.</text>
</comment>
<evidence type="ECO:0000256" key="3">
    <source>
        <dbReference type="ARBA" id="ARBA00004370"/>
    </source>
</evidence>
<evidence type="ECO:0000313" key="18">
    <source>
        <dbReference type="Proteomes" id="UP000293142"/>
    </source>
</evidence>
<dbReference type="Pfam" id="PF01180">
    <property type="entry name" value="DHO_dh"/>
    <property type="match status" value="1"/>
</dbReference>
<dbReference type="OrthoDB" id="9802377at2"/>
<dbReference type="NCBIfam" id="TIGR01036">
    <property type="entry name" value="pyrD_sub2"/>
    <property type="match status" value="1"/>
</dbReference>
<evidence type="ECO:0000256" key="6">
    <source>
        <dbReference type="ARBA" id="ARBA00005359"/>
    </source>
</evidence>
<organism evidence="17 18">
    <name type="scientific">Paenibacillus thalictri</name>
    <dbReference type="NCBI Taxonomy" id="2527873"/>
    <lineage>
        <taxon>Bacteria</taxon>
        <taxon>Bacillati</taxon>
        <taxon>Bacillota</taxon>
        <taxon>Bacilli</taxon>
        <taxon>Bacillales</taxon>
        <taxon>Paenibacillaceae</taxon>
        <taxon>Paenibacillus</taxon>
    </lineage>
</organism>
<dbReference type="GO" id="GO:0004589">
    <property type="term" value="F:dihydroorotate dehydrogenase (NAD+) activity"/>
    <property type="evidence" value="ECO:0007669"/>
    <property type="project" value="UniProtKB-EC"/>
</dbReference>
<evidence type="ECO:0000256" key="1">
    <source>
        <dbReference type="ARBA" id="ARBA00003125"/>
    </source>
</evidence>
<dbReference type="RefSeq" id="WP_131012054.1">
    <property type="nucleotide sequence ID" value="NZ_SIRE01000003.1"/>
</dbReference>
<feature type="binding site" evidence="15">
    <location>
        <position position="180"/>
    </location>
    <ligand>
        <name>FMN</name>
        <dbReference type="ChEBI" id="CHEBI:58210"/>
    </ligand>
</feature>
<keyword evidence="8 15" id="KW-0285">Flavoprotein</keyword>
<comment type="function">
    <text evidence="2">Catalyzes the conversion of dihydroorotate to orotate with NAD(+) as electron acceptor.</text>
</comment>
<evidence type="ECO:0000256" key="4">
    <source>
        <dbReference type="ARBA" id="ARBA00004715"/>
    </source>
</evidence>
<feature type="domain" description="Dihydroorotate dehydrogenase catalytic" evidence="16">
    <location>
        <begin position="52"/>
        <end position="348"/>
    </location>
</feature>
<evidence type="ECO:0000256" key="13">
    <source>
        <dbReference type="ARBA" id="ARBA00048639"/>
    </source>
</evidence>
<dbReference type="EC" id="1.3.5.2" evidence="15"/>
<feature type="active site" description="Nucleophile" evidence="15">
    <location>
        <position position="183"/>
    </location>
</feature>
<dbReference type="GO" id="GO:0006207">
    <property type="term" value="P:'de novo' pyrimidine nucleobase biosynthetic process"/>
    <property type="evidence" value="ECO:0007669"/>
    <property type="project" value="UniProtKB-UniRule"/>
</dbReference>
<accession>A0A4V2J4V4</accession>
<evidence type="ECO:0000256" key="11">
    <source>
        <dbReference type="ARBA" id="ARBA00023002"/>
    </source>
</evidence>
<dbReference type="GO" id="GO:0106430">
    <property type="term" value="F:dihydroorotate dehydrogenase (quinone) activity"/>
    <property type="evidence" value="ECO:0007669"/>
    <property type="project" value="UniProtKB-EC"/>
</dbReference>
<dbReference type="HAMAP" id="MF_00225">
    <property type="entry name" value="DHO_dh_type2"/>
    <property type="match status" value="1"/>
</dbReference>
<comment type="catalytic activity">
    <reaction evidence="14">
        <text>(S)-dihydroorotate + NAD(+) = orotate + NADH + H(+)</text>
        <dbReference type="Rhea" id="RHEA:13513"/>
        <dbReference type="ChEBI" id="CHEBI:15378"/>
        <dbReference type="ChEBI" id="CHEBI:30839"/>
        <dbReference type="ChEBI" id="CHEBI:30864"/>
        <dbReference type="ChEBI" id="CHEBI:57540"/>
        <dbReference type="ChEBI" id="CHEBI:57945"/>
        <dbReference type="EC" id="1.3.1.14"/>
    </reaction>
</comment>
<comment type="pathway">
    <text evidence="4">Pyrimidine metabolism; UMP biosynthesis via de novo pathway; orotate from (S)-dihydroorotate (NAD(+) route): step 1/1.</text>
</comment>
<dbReference type="Proteomes" id="UP000293142">
    <property type="component" value="Unassembled WGS sequence"/>
</dbReference>
<dbReference type="NCBIfam" id="NF003652">
    <property type="entry name" value="PRK05286.2-5"/>
    <property type="match status" value="1"/>
</dbReference>
<keyword evidence="11 15" id="KW-0560">Oxidoreductase</keyword>
<feature type="binding site" evidence="15">
    <location>
        <position position="180"/>
    </location>
    <ligand>
        <name>substrate</name>
    </ligand>
</feature>
<dbReference type="PANTHER" id="PTHR48109">
    <property type="entry name" value="DIHYDROOROTATE DEHYDROGENASE (QUINONE), MITOCHONDRIAL-RELATED"/>
    <property type="match status" value="1"/>
</dbReference>
<feature type="binding site" evidence="15">
    <location>
        <begin position="255"/>
        <end position="256"/>
    </location>
    <ligand>
        <name>substrate</name>
    </ligand>
</feature>
<evidence type="ECO:0000256" key="15">
    <source>
        <dbReference type="HAMAP-Rule" id="MF_00225"/>
    </source>
</evidence>
<keyword evidence="10 15" id="KW-0665">Pyrimidine biosynthesis</keyword>
<dbReference type="SUPFAM" id="SSF51395">
    <property type="entry name" value="FMN-linked oxidoreductases"/>
    <property type="match status" value="1"/>
</dbReference>
<feature type="binding site" evidence="15">
    <location>
        <begin position="69"/>
        <end position="73"/>
    </location>
    <ligand>
        <name>FMN</name>
        <dbReference type="ChEBI" id="CHEBI:58210"/>
    </ligand>
</feature>
<feature type="binding site" evidence="15">
    <location>
        <position position="93"/>
    </location>
    <ligand>
        <name>FMN</name>
        <dbReference type="ChEBI" id="CHEBI:58210"/>
    </ligand>
</feature>
<keyword evidence="15" id="KW-1003">Cell membrane</keyword>
<proteinExistence type="inferred from homology"/>
<dbReference type="InterPro" id="IPR005720">
    <property type="entry name" value="Dihydroorotate_DH_cat"/>
</dbReference>
<dbReference type="PROSITE" id="PS00911">
    <property type="entry name" value="DHODEHASE_1"/>
    <property type="match status" value="1"/>
</dbReference>
<feature type="binding site" evidence="15">
    <location>
        <position position="254"/>
    </location>
    <ligand>
        <name>FMN</name>
        <dbReference type="ChEBI" id="CHEBI:58210"/>
    </ligand>
</feature>
<dbReference type="UniPathway" id="UPA00070">
    <property type="reaction ID" value="UER00945"/>
</dbReference>
<dbReference type="PANTHER" id="PTHR48109:SF4">
    <property type="entry name" value="DIHYDROOROTATE DEHYDROGENASE (QUINONE), MITOCHONDRIAL"/>
    <property type="match status" value="1"/>
</dbReference>
<keyword evidence="9 15" id="KW-0288">FMN</keyword>
<comment type="subunit">
    <text evidence="7">Heterotetramer of 2 PyrK and 2 PyrD type B subunits.</text>
</comment>
<comment type="pathway">
    <text evidence="5 15">Pyrimidine metabolism; UMP biosynthesis via de novo pathway; orotate from (S)-dihydroorotate (quinone route): step 1/1.</text>
</comment>
<dbReference type="InterPro" id="IPR013785">
    <property type="entry name" value="Aldolase_TIM"/>
</dbReference>
<comment type="function">
    <text evidence="1 15">Catalyzes the conversion of dihydroorotate to orotate with quinone as electron acceptor.</text>
</comment>
<evidence type="ECO:0000256" key="2">
    <source>
        <dbReference type="ARBA" id="ARBA00003616"/>
    </source>
</evidence>
<protein>
    <recommendedName>
        <fullName evidence="15">Dihydroorotate dehydrogenase (quinone)</fullName>
        <ecNumber evidence="15">1.3.5.2</ecNumber>
    </recommendedName>
    <alternativeName>
        <fullName evidence="15">DHOdehase</fullName>
        <shortName evidence="15">DHOD</shortName>
        <shortName evidence="15">DHODase</shortName>
    </alternativeName>
    <alternativeName>
        <fullName evidence="15">Dihydroorotate oxidase</fullName>
    </alternativeName>
</protein>
<evidence type="ECO:0000256" key="12">
    <source>
        <dbReference type="ARBA" id="ARBA00023136"/>
    </source>
</evidence>
<evidence type="ECO:0000256" key="14">
    <source>
        <dbReference type="ARBA" id="ARBA00048996"/>
    </source>
</evidence>
<comment type="catalytic activity">
    <reaction evidence="13 15">
        <text>(S)-dihydroorotate + a quinone = orotate + a quinol</text>
        <dbReference type="Rhea" id="RHEA:30187"/>
        <dbReference type="ChEBI" id="CHEBI:24646"/>
        <dbReference type="ChEBI" id="CHEBI:30839"/>
        <dbReference type="ChEBI" id="CHEBI:30864"/>
        <dbReference type="ChEBI" id="CHEBI:132124"/>
        <dbReference type="EC" id="1.3.5.2"/>
    </reaction>
</comment>
<dbReference type="GO" id="GO:0044205">
    <property type="term" value="P:'de novo' UMP biosynthetic process"/>
    <property type="evidence" value="ECO:0007669"/>
    <property type="project" value="UniProtKB-UniRule"/>
</dbReference>
<comment type="similarity">
    <text evidence="6 15">Belongs to the dihydroorotate dehydrogenase family. Type 2 subfamily.</text>
</comment>
<dbReference type="EMBL" id="SIRE01000003">
    <property type="protein sequence ID" value="TBL81342.1"/>
    <property type="molecule type" value="Genomic_DNA"/>
</dbReference>
<evidence type="ECO:0000256" key="5">
    <source>
        <dbReference type="ARBA" id="ARBA00005161"/>
    </source>
</evidence>
<feature type="binding site" evidence="15">
    <location>
        <position position="305"/>
    </location>
    <ligand>
        <name>FMN</name>
        <dbReference type="ChEBI" id="CHEBI:58210"/>
    </ligand>
</feature>
<dbReference type="GO" id="GO:0005886">
    <property type="term" value="C:plasma membrane"/>
    <property type="evidence" value="ECO:0007669"/>
    <property type="project" value="UniProtKB-SubCell"/>
</dbReference>
<dbReference type="NCBIfam" id="NF003645">
    <property type="entry name" value="PRK05286.1-2"/>
    <property type="match status" value="1"/>
</dbReference>
<feature type="binding site" evidence="15">
    <location>
        <position position="147"/>
    </location>
    <ligand>
        <name>FMN</name>
        <dbReference type="ChEBI" id="CHEBI:58210"/>
    </ligand>
</feature>
<comment type="subcellular location">
    <subcellularLocation>
        <location evidence="15">Cell membrane</location>
        <topology evidence="15">Peripheral membrane protein</topology>
    </subcellularLocation>
    <subcellularLocation>
        <location evidence="3">Membrane</location>
    </subcellularLocation>
</comment>
<dbReference type="Gene3D" id="3.20.20.70">
    <property type="entry name" value="Aldolase class I"/>
    <property type="match status" value="1"/>
</dbReference>
<feature type="binding site" evidence="15">
    <location>
        <position position="276"/>
    </location>
    <ligand>
        <name>FMN</name>
        <dbReference type="ChEBI" id="CHEBI:58210"/>
    </ligand>
</feature>
<dbReference type="InterPro" id="IPR001295">
    <property type="entry name" value="Dihydroorotate_DH_CS"/>
</dbReference>
<feature type="binding site" evidence="15">
    <location>
        <begin position="118"/>
        <end position="122"/>
    </location>
    <ligand>
        <name>substrate</name>
    </ligand>
</feature>
<reference evidence="17 18" key="1">
    <citation type="submission" date="2019-02" db="EMBL/GenBank/DDBJ databases">
        <title>Paenibacillus sp. nov., isolated from surface-sterilized tissue of Thalictrum simplex L.</title>
        <authorList>
            <person name="Tuo L."/>
        </authorList>
    </citation>
    <scope>NUCLEOTIDE SEQUENCE [LARGE SCALE GENOMIC DNA]</scope>
    <source>
        <strain evidence="17 18">N2SHLJ1</strain>
    </source>
</reference>
<keyword evidence="12 15" id="KW-0472">Membrane</keyword>
<evidence type="ECO:0000256" key="10">
    <source>
        <dbReference type="ARBA" id="ARBA00022975"/>
    </source>
</evidence>
<gene>
    <name evidence="15" type="primary">pyrD</name>
    <name evidence="17" type="ORF">EYB31_04465</name>
</gene>